<keyword evidence="6" id="KW-0282">Flagellum</keyword>
<organism evidence="6 7">
    <name type="scientific">Rhodoferax potami</name>
    <dbReference type="NCBI Taxonomy" id="3068338"/>
    <lineage>
        <taxon>Bacteria</taxon>
        <taxon>Pseudomonadati</taxon>
        <taxon>Pseudomonadota</taxon>
        <taxon>Betaproteobacteria</taxon>
        <taxon>Burkholderiales</taxon>
        <taxon>Comamonadaceae</taxon>
        <taxon>Rhodoferax</taxon>
    </lineage>
</organism>
<dbReference type="NCBIfam" id="TIGR03170">
    <property type="entry name" value="flgA_cterm"/>
    <property type="match status" value="1"/>
</dbReference>
<comment type="subcellular location">
    <subcellularLocation>
        <location evidence="1 4">Periplasm</location>
    </subcellularLocation>
</comment>
<dbReference type="PANTHER" id="PTHR36307">
    <property type="entry name" value="FLAGELLA BASAL BODY P-RING FORMATION PROTEIN FLGA"/>
    <property type="match status" value="1"/>
</dbReference>
<keyword evidence="6" id="KW-0969">Cilium</keyword>
<evidence type="ECO:0000256" key="3">
    <source>
        <dbReference type="ARBA" id="ARBA00022764"/>
    </source>
</evidence>
<accession>A0ABU3KKX3</accession>
<reference evidence="6 7" key="1">
    <citation type="submission" date="2023-08" db="EMBL/GenBank/DDBJ databases">
        <title>Rhodoferax potami sp. nov. and Rhodoferax mekongensis sp. nov., isolated from the Mekong River in Thailand.</title>
        <authorList>
            <person name="Kitikhun S."/>
            <person name="Charoenyingcharoen P."/>
            <person name="Siriarchawattana P."/>
            <person name="Likhitrattanapisal S."/>
            <person name="Nilsakha T."/>
            <person name="Chanpet A."/>
            <person name="Rattanawaree P."/>
            <person name="Ingsriswang S."/>
        </authorList>
    </citation>
    <scope>NUCLEOTIDE SEQUENCE [LARGE SCALE GENOMIC DNA]</scope>
    <source>
        <strain evidence="6 7">TBRC 17660</strain>
    </source>
</reference>
<evidence type="ECO:0000256" key="2">
    <source>
        <dbReference type="ARBA" id="ARBA00022729"/>
    </source>
</evidence>
<dbReference type="Pfam" id="PF13144">
    <property type="entry name" value="ChapFlgA"/>
    <property type="match status" value="1"/>
</dbReference>
<evidence type="ECO:0000259" key="5">
    <source>
        <dbReference type="SMART" id="SM00858"/>
    </source>
</evidence>
<evidence type="ECO:0000256" key="1">
    <source>
        <dbReference type="ARBA" id="ARBA00004418"/>
    </source>
</evidence>
<dbReference type="CDD" id="cd11614">
    <property type="entry name" value="SAF_CpaB_FlgA_like"/>
    <property type="match status" value="1"/>
</dbReference>
<keyword evidence="3 4" id="KW-0574">Periplasm</keyword>
<feature type="signal peptide" evidence="4">
    <location>
        <begin position="1"/>
        <end position="27"/>
    </location>
</feature>
<keyword evidence="7" id="KW-1185">Reference proteome</keyword>
<dbReference type="EMBL" id="JAVBIK010000001">
    <property type="protein sequence ID" value="MDT7518434.1"/>
    <property type="molecule type" value="Genomic_DNA"/>
</dbReference>
<dbReference type="Gene3D" id="3.90.1210.10">
    <property type="entry name" value="Antifreeze-like/N-acetylneuraminic acid synthase C-terminal domain"/>
    <property type="match status" value="1"/>
</dbReference>
<comment type="similarity">
    <text evidence="4">Belongs to the FlgA family.</text>
</comment>
<sequence>MPVIRTSLQPAQALWIALVACAAPVFAQEQVAQGVQALAQQWAVEAVQKSQRAEPTPLRMDVTVGALDARVRLAACGNMEAYVPPGARLWGRSRVGVRCVDGISRWNVTLPVTVRALGEAWVVKTQLAAGTAVTESDVTRGEVDWAEEQGAILTDRAAWLGQTASRALTTGQALRQGMLRQAQVFQAGATVKIVAQGPGFQISSEAQALSAGVVGQQARVKMDNGRVTSGTVLDVRTVKIDL</sequence>
<evidence type="ECO:0000313" key="6">
    <source>
        <dbReference type="EMBL" id="MDT7518434.1"/>
    </source>
</evidence>
<feature type="chain" id="PRO_5044971164" description="Flagella basal body P-ring formation protein FlgA" evidence="4">
    <location>
        <begin position="28"/>
        <end position="242"/>
    </location>
</feature>
<dbReference type="Proteomes" id="UP001321700">
    <property type="component" value="Unassembled WGS sequence"/>
</dbReference>
<keyword evidence="6" id="KW-0966">Cell projection</keyword>
<evidence type="ECO:0000256" key="4">
    <source>
        <dbReference type="RuleBase" id="RU362063"/>
    </source>
</evidence>
<dbReference type="InterPro" id="IPR039246">
    <property type="entry name" value="Flagellar_FlgA"/>
</dbReference>
<dbReference type="PROSITE" id="PS51257">
    <property type="entry name" value="PROKAR_LIPOPROTEIN"/>
    <property type="match status" value="1"/>
</dbReference>
<proteinExistence type="inferred from homology"/>
<name>A0ABU3KKX3_9BURK</name>
<dbReference type="Gene3D" id="2.30.30.760">
    <property type="match status" value="1"/>
</dbReference>
<keyword evidence="2 4" id="KW-0732">Signal</keyword>
<gene>
    <name evidence="6" type="primary">flgA</name>
    <name evidence="6" type="ORF">RAE19_06885</name>
</gene>
<dbReference type="RefSeq" id="WP_313874193.1">
    <property type="nucleotide sequence ID" value="NZ_JAVBIK010000001.1"/>
</dbReference>
<protein>
    <recommendedName>
        <fullName evidence="4">Flagella basal body P-ring formation protein FlgA</fullName>
    </recommendedName>
</protein>
<feature type="domain" description="SAF" evidence="5">
    <location>
        <begin position="118"/>
        <end position="180"/>
    </location>
</feature>
<comment type="caution">
    <text evidence="6">The sequence shown here is derived from an EMBL/GenBank/DDBJ whole genome shotgun (WGS) entry which is preliminary data.</text>
</comment>
<dbReference type="Pfam" id="PF17656">
    <property type="entry name" value="ChapFlgA_N"/>
    <property type="match status" value="1"/>
</dbReference>
<comment type="function">
    <text evidence="4">Involved in the assembly process of the P-ring formation. It may associate with FlgF on the rod constituting a structure essential for the P-ring assembly or may act as a modulator protein for the P-ring assembly.</text>
</comment>
<dbReference type="InterPro" id="IPR013974">
    <property type="entry name" value="SAF"/>
</dbReference>
<dbReference type="PANTHER" id="PTHR36307:SF1">
    <property type="entry name" value="FLAGELLA BASAL BODY P-RING FORMATION PROTEIN FLGA"/>
    <property type="match status" value="1"/>
</dbReference>
<dbReference type="InterPro" id="IPR017585">
    <property type="entry name" value="SAF_FlgA"/>
</dbReference>
<keyword evidence="4" id="KW-1005">Bacterial flagellum biogenesis</keyword>
<dbReference type="SMART" id="SM00858">
    <property type="entry name" value="SAF"/>
    <property type="match status" value="1"/>
</dbReference>
<dbReference type="InterPro" id="IPR041231">
    <property type="entry name" value="FlgA_N"/>
</dbReference>
<evidence type="ECO:0000313" key="7">
    <source>
        <dbReference type="Proteomes" id="UP001321700"/>
    </source>
</evidence>